<evidence type="ECO:0000313" key="6">
    <source>
        <dbReference type="EMBL" id="BCJ38438.1"/>
    </source>
</evidence>
<evidence type="ECO:0000313" key="7">
    <source>
        <dbReference type="Proteomes" id="UP000611640"/>
    </source>
</evidence>
<keyword evidence="2" id="KW-0732">Signal</keyword>
<dbReference type="EMBL" id="AP023355">
    <property type="protein sequence ID" value="BCJ38438.1"/>
    <property type="molecule type" value="Genomic_DNA"/>
</dbReference>
<keyword evidence="5" id="KW-0449">Lipoprotein</keyword>
<name>A0A7R7I0W2_9ACTN</name>
<reference evidence="6 7" key="1">
    <citation type="submission" date="2020-08" db="EMBL/GenBank/DDBJ databases">
        <title>Whole genome shotgun sequence of Actinocatenispora thailandica NBRC 105041.</title>
        <authorList>
            <person name="Komaki H."/>
            <person name="Tamura T."/>
        </authorList>
    </citation>
    <scope>NUCLEOTIDE SEQUENCE [LARGE SCALE GENOMIC DNA]</scope>
    <source>
        <strain evidence="6 7">NBRC 105041</strain>
    </source>
</reference>
<gene>
    <name evidence="6" type="ORF">Athai_59410</name>
</gene>
<dbReference type="AlphaFoldDB" id="A0A7R7I0W2"/>
<dbReference type="PANTHER" id="PTHR43649">
    <property type="entry name" value="ARABINOSE-BINDING PROTEIN-RELATED"/>
    <property type="match status" value="1"/>
</dbReference>
<keyword evidence="4" id="KW-0564">Palmitate</keyword>
<dbReference type="Gene3D" id="3.40.190.10">
    <property type="entry name" value="Periplasmic binding protein-like II"/>
    <property type="match status" value="1"/>
</dbReference>
<accession>A0A7R7I0W2</accession>
<dbReference type="InterPro" id="IPR006059">
    <property type="entry name" value="SBP"/>
</dbReference>
<sequence length="440" mass="48060">MLAGGAAAAAAGAGLLTGCGTGAAPPPGRADRKPGEKVTLRFWSWVPGIAAPVDLWNKRNPDVQVHLDTIIPGGSGGYAKLHAAVHTGGAPDLAQIEYHILPAFMLDGGLLDLTDYGVEKYQHLFVPWQWRQGVFDKRVRTVPEASGPMAMFYRADLFAKWGIEVPRTWQQYRDAAAKVRKADPGAYLMAFPPANSAYQTGLAWQAGAHWFTPSGQRWRIDMTDPGSTRMCDYWDEMLHEKLVLAEQDMQSGWFAQLQRGQIVSWVGPQWGDALLMGNAAGTAGKWRVALMPQWDETHPSAANWGGSSTAVMANTQYPEEAMRFAVWLNTNLDSVNLLIKGGYGWPALANSYHRTILDRPSKFFGGQRYNEIFAAADQQIDDSWMWLPTTASTLDHLNASIAGAVNSGGKLIGALRTAQQQTVDDLHAKGLEASGPGRER</sequence>
<keyword evidence="1" id="KW-1003">Cell membrane</keyword>
<dbReference type="PANTHER" id="PTHR43649:SF33">
    <property type="entry name" value="POLYGALACTURONAN_RHAMNOGALACTURONAN-BINDING PROTEIN YTCQ"/>
    <property type="match status" value="1"/>
</dbReference>
<proteinExistence type="predicted"/>
<protein>
    <submittedName>
        <fullName evidence="6">Sugar ABC transporter substrate-binding protein</fullName>
    </submittedName>
</protein>
<evidence type="ECO:0000256" key="5">
    <source>
        <dbReference type="ARBA" id="ARBA00023288"/>
    </source>
</evidence>
<evidence type="ECO:0000256" key="1">
    <source>
        <dbReference type="ARBA" id="ARBA00022475"/>
    </source>
</evidence>
<organism evidence="6 7">
    <name type="scientific">Actinocatenispora thailandica</name>
    <dbReference type="NCBI Taxonomy" id="227318"/>
    <lineage>
        <taxon>Bacteria</taxon>
        <taxon>Bacillati</taxon>
        <taxon>Actinomycetota</taxon>
        <taxon>Actinomycetes</taxon>
        <taxon>Micromonosporales</taxon>
        <taxon>Micromonosporaceae</taxon>
        <taxon>Actinocatenispora</taxon>
    </lineage>
</organism>
<evidence type="ECO:0000256" key="4">
    <source>
        <dbReference type="ARBA" id="ARBA00023139"/>
    </source>
</evidence>
<evidence type="ECO:0000256" key="2">
    <source>
        <dbReference type="ARBA" id="ARBA00022729"/>
    </source>
</evidence>
<dbReference type="Proteomes" id="UP000611640">
    <property type="component" value="Chromosome"/>
</dbReference>
<dbReference type="InterPro" id="IPR050490">
    <property type="entry name" value="Bact_solute-bd_prot1"/>
</dbReference>
<evidence type="ECO:0000256" key="3">
    <source>
        <dbReference type="ARBA" id="ARBA00023136"/>
    </source>
</evidence>
<dbReference type="KEGG" id="atl:Athai_59410"/>
<dbReference type="SUPFAM" id="SSF53850">
    <property type="entry name" value="Periplasmic binding protein-like II"/>
    <property type="match status" value="1"/>
</dbReference>
<dbReference type="Pfam" id="PF01547">
    <property type="entry name" value="SBP_bac_1"/>
    <property type="match status" value="1"/>
</dbReference>
<keyword evidence="7" id="KW-1185">Reference proteome</keyword>
<keyword evidence="3" id="KW-0472">Membrane</keyword>